<name>A0ABS2UWE0_9ACTN</name>
<keyword evidence="3" id="KW-1185">Reference proteome</keyword>
<protein>
    <submittedName>
        <fullName evidence="2">Hyaluronoglucosaminidase</fullName>
    </submittedName>
</protein>
<evidence type="ECO:0000313" key="3">
    <source>
        <dbReference type="Proteomes" id="UP000664109"/>
    </source>
</evidence>
<proteinExistence type="predicted"/>
<dbReference type="InterPro" id="IPR009860">
    <property type="entry name" value="Hyaluronidase_bac"/>
</dbReference>
<sequence>MAVSRRLFLGGFTAGAVSVTAGAATPAAAAGGPTTTFDGPVVAESYRADSTVNAGFFKTTSTTAHALTVYQAGTSGGGVALNIVSDNPATSAVYLKGREKEHGTLKITHIGHGDGSDHKASGLSIDLRTPGTAAQGIYVTNGDGVPTAGNLICLRNNGRDDFVVKGSGRVGIGMGIGANPWSQLHVVQQAGTDSALMAEGVVRVVDTAAVPMTVDSRGGGALYAEGGALKWRGSDGTVTEIAPA</sequence>
<feature type="chain" id="PRO_5046857542" evidence="1">
    <location>
        <begin position="24"/>
        <end position="244"/>
    </location>
</feature>
<evidence type="ECO:0000256" key="1">
    <source>
        <dbReference type="SAM" id="SignalP"/>
    </source>
</evidence>
<gene>
    <name evidence="2" type="ORF">JE024_24095</name>
</gene>
<dbReference type="EMBL" id="JAFEJA010000001">
    <property type="protein sequence ID" value="MBM9621758.1"/>
    <property type="molecule type" value="Genomic_DNA"/>
</dbReference>
<keyword evidence="1" id="KW-0732">Signal</keyword>
<dbReference type="Pfam" id="PF07212">
    <property type="entry name" value="Hyaluronidase_1"/>
    <property type="match status" value="1"/>
</dbReference>
<evidence type="ECO:0000313" key="2">
    <source>
        <dbReference type="EMBL" id="MBM9621758.1"/>
    </source>
</evidence>
<dbReference type="PROSITE" id="PS51318">
    <property type="entry name" value="TAT"/>
    <property type="match status" value="1"/>
</dbReference>
<feature type="signal peptide" evidence="1">
    <location>
        <begin position="1"/>
        <end position="23"/>
    </location>
</feature>
<dbReference type="Proteomes" id="UP000664109">
    <property type="component" value="Unassembled WGS sequence"/>
</dbReference>
<reference evidence="2 3" key="1">
    <citation type="journal article" date="2016" name="Arch. Microbiol.">
        <title>Streptomyces zhihengii sp. nov., isolated from rhizospheric soil of Psammosilene tunicoides.</title>
        <authorList>
            <person name="Huang M.J."/>
            <person name="Fei J.J."/>
            <person name="Salam N."/>
            <person name="Kim C.J."/>
            <person name="Hozzein W.N."/>
            <person name="Xiao M."/>
            <person name="Huang H.Q."/>
            <person name="Li W.J."/>
        </authorList>
    </citation>
    <scope>NUCLEOTIDE SEQUENCE [LARGE SCALE GENOMIC DNA]</scope>
    <source>
        <strain evidence="2 3">YIM T102</strain>
    </source>
</reference>
<dbReference type="InterPro" id="IPR006311">
    <property type="entry name" value="TAT_signal"/>
</dbReference>
<comment type="caution">
    <text evidence="2">The sequence shown here is derived from an EMBL/GenBank/DDBJ whole genome shotgun (WGS) entry which is preliminary data.</text>
</comment>
<dbReference type="RefSeq" id="WP_205375580.1">
    <property type="nucleotide sequence ID" value="NZ_JAFEJA010000001.1"/>
</dbReference>
<accession>A0ABS2UWE0</accession>
<organism evidence="2 3">
    <name type="scientific">Streptomyces zhihengii</name>
    <dbReference type="NCBI Taxonomy" id="1818004"/>
    <lineage>
        <taxon>Bacteria</taxon>
        <taxon>Bacillati</taxon>
        <taxon>Actinomycetota</taxon>
        <taxon>Actinomycetes</taxon>
        <taxon>Kitasatosporales</taxon>
        <taxon>Streptomycetaceae</taxon>
        <taxon>Streptomyces</taxon>
    </lineage>
</organism>
<dbReference type="SUPFAM" id="SSF69349">
    <property type="entry name" value="Phage fibre proteins"/>
    <property type="match status" value="1"/>
</dbReference>